<feature type="transmembrane region" description="Helical" evidence="1">
    <location>
        <begin position="110"/>
        <end position="128"/>
    </location>
</feature>
<dbReference type="AlphaFoldDB" id="A0A316A6Q0"/>
<dbReference type="GO" id="GO:0004175">
    <property type="term" value="F:endopeptidase activity"/>
    <property type="evidence" value="ECO:0007669"/>
    <property type="project" value="UniProtKB-ARBA"/>
</dbReference>
<feature type="transmembrane region" description="Helical" evidence="1">
    <location>
        <begin position="134"/>
        <end position="155"/>
    </location>
</feature>
<dbReference type="GO" id="GO:0006508">
    <property type="term" value="P:proteolysis"/>
    <property type="evidence" value="ECO:0007669"/>
    <property type="project" value="UniProtKB-KW"/>
</dbReference>
<evidence type="ECO:0000313" key="4">
    <source>
        <dbReference type="Proteomes" id="UP000245880"/>
    </source>
</evidence>
<dbReference type="InterPro" id="IPR003675">
    <property type="entry name" value="Rce1/LyrA-like_dom"/>
</dbReference>
<keyword evidence="3" id="KW-0378">Hydrolase</keyword>
<dbReference type="RefSeq" id="WP_109678265.1">
    <property type="nucleotide sequence ID" value="NZ_QGDT01000024.1"/>
</dbReference>
<name>A0A316A6Q0_9BACT</name>
<dbReference type="GO" id="GO:0080120">
    <property type="term" value="P:CAAX-box protein maturation"/>
    <property type="evidence" value="ECO:0007669"/>
    <property type="project" value="UniProtKB-ARBA"/>
</dbReference>
<gene>
    <name evidence="3" type="ORF">CLV98_12421</name>
</gene>
<dbReference type="OrthoDB" id="952955at2"/>
<reference evidence="3 4" key="1">
    <citation type="submission" date="2018-03" db="EMBL/GenBank/DDBJ databases">
        <title>Genomic Encyclopedia of Archaeal and Bacterial Type Strains, Phase II (KMG-II): from individual species to whole genera.</title>
        <authorList>
            <person name="Goeker M."/>
        </authorList>
    </citation>
    <scope>NUCLEOTIDE SEQUENCE [LARGE SCALE GENOMIC DNA]</scope>
    <source>
        <strain evidence="3 4">DSM 100346</strain>
    </source>
</reference>
<keyword evidence="1" id="KW-0472">Membrane</keyword>
<organism evidence="3 4">
    <name type="scientific">Dyadobacter jejuensis</name>
    <dbReference type="NCBI Taxonomy" id="1082580"/>
    <lineage>
        <taxon>Bacteria</taxon>
        <taxon>Pseudomonadati</taxon>
        <taxon>Bacteroidota</taxon>
        <taxon>Cytophagia</taxon>
        <taxon>Cytophagales</taxon>
        <taxon>Spirosomataceae</taxon>
        <taxon>Dyadobacter</taxon>
    </lineage>
</organism>
<keyword evidence="3" id="KW-0645">Protease</keyword>
<feature type="transmembrane region" description="Helical" evidence="1">
    <location>
        <begin position="196"/>
        <end position="217"/>
    </location>
</feature>
<comment type="caution">
    <text evidence="3">The sequence shown here is derived from an EMBL/GenBank/DDBJ whole genome shotgun (WGS) entry which is preliminary data.</text>
</comment>
<dbReference type="Pfam" id="PF02517">
    <property type="entry name" value="Rce1-like"/>
    <property type="match status" value="1"/>
</dbReference>
<protein>
    <submittedName>
        <fullName evidence="3">CAAX prenyl protease-like protein</fullName>
    </submittedName>
</protein>
<feature type="transmembrane region" description="Helical" evidence="1">
    <location>
        <begin position="167"/>
        <end position="184"/>
    </location>
</feature>
<accession>A0A316A6Q0</accession>
<keyword evidence="1" id="KW-1133">Transmembrane helix</keyword>
<evidence type="ECO:0000259" key="2">
    <source>
        <dbReference type="Pfam" id="PF02517"/>
    </source>
</evidence>
<evidence type="ECO:0000313" key="3">
    <source>
        <dbReference type="EMBL" id="PWJ53385.1"/>
    </source>
</evidence>
<feature type="transmembrane region" description="Helical" evidence="1">
    <location>
        <begin position="34"/>
        <end position="56"/>
    </location>
</feature>
<dbReference type="EMBL" id="QGDT01000024">
    <property type="protein sequence ID" value="PWJ53385.1"/>
    <property type="molecule type" value="Genomic_DNA"/>
</dbReference>
<proteinExistence type="predicted"/>
<sequence>MIQDIITFYRNPYACFLAGSGESIKERIVALRKTYFFCLYIAVMIILVIAILDGILTNTCNISIYENLRKMRDEFSATNSRLSSFVQTCLIAPFIEESLFRLPLLTKSRLLRWVVFFVLVQYFFPLPFLLEVSFWWYNVILILIFAGIIILNNASESNSTPIFDPKKYNYLCWALTIAFALVHINNFAPLHLSVFYLYPIYLLPQFVYGVVLSYLAIRYNSIVWPFILHVAINSTAEVPKLLTYLF</sequence>
<feature type="domain" description="CAAX prenyl protease 2/Lysostaphin resistance protein A-like" evidence="2">
    <location>
        <begin position="171"/>
        <end position="234"/>
    </location>
</feature>
<keyword evidence="1" id="KW-0812">Transmembrane</keyword>
<evidence type="ECO:0000256" key="1">
    <source>
        <dbReference type="SAM" id="Phobius"/>
    </source>
</evidence>
<dbReference type="Proteomes" id="UP000245880">
    <property type="component" value="Unassembled WGS sequence"/>
</dbReference>
<keyword evidence="4" id="KW-1185">Reference proteome</keyword>